<dbReference type="GO" id="GO:0007005">
    <property type="term" value="P:mitochondrion organization"/>
    <property type="evidence" value="ECO:0007669"/>
    <property type="project" value="UniProtKB-UniRule"/>
</dbReference>
<keyword evidence="6" id="KW-1185">Reference proteome</keyword>
<feature type="coiled-coil region" evidence="2">
    <location>
        <begin position="716"/>
        <end position="743"/>
    </location>
</feature>
<dbReference type="Gene3D" id="1.25.40.10">
    <property type="entry name" value="Tetratricopeptide repeat domain"/>
    <property type="match status" value="1"/>
</dbReference>
<dbReference type="OMA" id="HPVWDKD"/>
<feature type="compositionally biased region" description="Polar residues" evidence="3">
    <location>
        <begin position="11"/>
        <end position="23"/>
    </location>
</feature>
<keyword evidence="2" id="KW-0694">RNA-binding</keyword>
<dbReference type="InterPro" id="IPR025697">
    <property type="entry name" value="CLU_dom"/>
</dbReference>
<feature type="region of interest" description="Disordered" evidence="3">
    <location>
        <begin position="1430"/>
        <end position="1463"/>
    </location>
</feature>
<organism evidence="5 6">
    <name type="scientific">Tilletiaria anomala (strain ATCC 24038 / CBS 436.72 / UBC 951)</name>
    <dbReference type="NCBI Taxonomy" id="1037660"/>
    <lineage>
        <taxon>Eukaryota</taxon>
        <taxon>Fungi</taxon>
        <taxon>Dikarya</taxon>
        <taxon>Basidiomycota</taxon>
        <taxon>Ustilaginomycotina</taxon>
        <taxon>Exobasidiomycetes</taxon>
        <taxon>Georgefischeriales</taxon>
        <taxon>Tilletiariaceae</taxon>
        <taxon>Tilletiaria</taxon>
    </lineage>
</organism>
<dbReference type="EMBL" id="JMSN01000013">
    <property type="protein sequence ID" value="KDN52203.1"/>
    <property type="molecule type" value="Genomic_DNA"/>
</dbReference>
<dbReference type="PANTHER" id="PTHR12601:SF6">
    <property type="entry name" value="CLUSTERED MITOCHONDRIA PROTEIN HOMOLOG"/>
    <property type="match status" value="1"/>
</dbReference>
<dbReference type="PANTHER" id="PTHR12601">
    <property type="entry name" value="EUKARYOTIC TRANSLATION INITIATION FACTOR 3 SUBUNIT EIF-3"/>
    <property type="match status" value="1"/>
</dbReference>
<dbReference type="SUPFAM" id="SSF103107">
    <property type="entry name" value="Hypothetical protein c14orf129, hspc210"/>
    <property type="match status" value="1"/>
</dbReference>
<feature type="region of interest" description="Disordered" evidence="3">
    <location>
        <begin position="197"/>
        <end position="246"/>
    </location>
</feature>
<feature type="compositionally biased region" description="Low complexity" evidence="3">
    <location>
        <begin position="1382"/>
        <end position="1409"/>
    </location>
</feature>
<comment type="subunit">
    <text evidence="2">May associate with the eukaryotic translation initiation factor 3 (eIF-3) complex.</text>
</comment>
<protein>
    <recommendedName>
        <fullName evidence="2">Clustered mitochondria protein homolog</fullName>
    </recommendedName>
    <alternativeName>
        <fullName evidence="2">Protein TIF31 homolog</fullName>
    </alternativeName>
</protein>
<dbReference type="HAMAP" id="MF_03013">
    <property type="entry name" value="CLU"/>
    <property type="match status" value="1"/>
</dbReference>
<feature type="compositionally biased region" description="Acidic residues" evidence="3">
    <location>
        <begin position="561"/>
        <end position="572"/>
    </location>
</feature>
<dbReference type="Proteomes" id="UP000027361">
    <property type="component" value="Unassembled WGS sequence"/>
</dbReference>
<feature type="domain" description="Clu" evidence="4">
    <location>
        <begin position="395"/>
        <end position="677"/>
    </location>
</feature>
<dbReference type="Pfam" id="PF12807">
    <property type="entry name" value="eIF3_p135"/>
    <property type="match status" value="1"/>
</dbReference>
<dbReference type="InterPro" id="IPR027523">
    <property type="entry name" value="CLU_prot"/>
</dbReference>
<dbReference type="InterPro" id="IPR033646">
    <property type="entry name" value="CLU-central"/>
</dbReference>
<feature type="region of interest" description="Disordered" evidence="3">
    <location>
        <begin position="1365"/>
        <end position="1416"/>
    </location>
</feature>
<dbReference type="Pfam" id="PF13236">
    <property type="entry name" value="CLU"/>
    <property type="match status" value="1"/>
</dbReference>
<feature type="region of interest" description="Disordered" evidence="3">
    <location>
        <begin position="1"/>
        <end position="37"/>
    </location>
</feature>
<dbReference type="OrthoDB" id="771227at2759"/>
<evidence type="ECO:0000259" key="4">
    <source>
        <dbReference type="PROSITE" id="PS51823"/>
    </source>
</evidence>
<evidence type="ECO:0000256" key="3">
    <source>
        <dbReference type="SAM" id="MobiDB-lite"/>
    </source>
</evidence>
<feature type="compositionally biased region" description="Basic and acidic residues" evidence="3">
    <location>
        <begin position="578"/>
        <end position="593"/>
    </location>
</feature>
<dbReference type="InterPro" id="IPR011990">
    <property type="entry name" value="TPR-like_helical_dom_sf"/>
</dbReference>
<dbReference type="SUPFAM" id="SSF48452">
    <property type="entry name" value="TPR-like"/>
    <property type="match status" value="1"/>
</dbReference>
<comment type="similarity">
    <text evidence="2">Belongs to the CLU family.</text>
</comment>
<dbReference type="GO" id="GO:0005737">
    <property type="term" value="C:cytoplasm"/>
    <property type="evidence" value="ECO:0007669"/>
    <property type="project" value="UniProtKB-SubCell"/>
</dbReference>
<dbReference type="InParanoid" id="A0A066WI43"/>
<evidence type="ECO:0000256" key="2">
    <source>
        <dbReference type="HAMAP-Rule" id="MF_03013"/>
    </source>
</evidence>
<comment type="function">
    <text evidence="2">mRNA-binding protein involved in proper cytoplasmic distribution of mitochondria.</text>
</comment>
<reference evidence="5 6" key="1">
    <citation type="submission" date="2014-05" db="EMBL/GenBank/DDBJ databases">
        <title>Draft genome sequence of a rare smut relative, Tilletiaria anomala UBC 951.</title>
        <authorList>
            <consortium name="DOE Joint Genome Institute"/>
            <person name="Toome M."/>
            <person name="Kuo A."/>
            <person name="Henrissat B."/>
            <person name="Lipzen A."/>
            <person name="Tritt A."/>
            <person name="Yoshinaga Y."/>
            <person name="Zane M."/>
            <person name="Barry K."/>
            <person name="Grigoriev I.V."/>
            <person name="Spatafora J.W."/>
            <person name="Aimea M.C."/>
        </authorList>
    </citation>
    <scope>NUCLEOTIDE SEQUENCE [LARGE SCALE GENOMIC DNA]</scope>
    <source>
        <strain evidence="5 6">UBC 951</strain>
    </source>
</reference>
<feature type="region of interest" description="Disordered" evidence="3">
    <location>
        <begin position="557"/>
        <end position="595"/>
    </location>
</feature>
<keyword evidence="2" id="KW-0175">Coiled coil</keyword>
<dbReference type="GeneID" id="25266371"/>
<dbReference type="InterPro" id="IPR023231">
    <property type="entry name" value="GSKIP_dom_sf"/>
</dbReference>
<evidence type="ECO:0000313" key="6">
    <source>
        <dbReference type="Proteomes" id="UP000027361"/>
    </source>
</evidence>
<feature type="compositionally biased region" description="Low complexity" evidence="3">
    <location>
        <begin position="1454"/>
        <end position="1463"/>
    </location>
</feature>
<dbReference type="RefSeq" id="XP_013245042.1">
    <property type="nucleotide sequence ID" value="XM_013389588.1"/>
</dbReference>
<dbReference type="GO" id="GO:0003729">
    <property type="term" value="F:mRNA binding"/>
    <property type="evidence" value="ECO:0007669"/>
    <property type="project" value="TreeGrafter"/>
</dbReference>
<sequence>MADLPEANGEQPKSTDMSVNGNVAAQDETASGLHDDPQEEAQQYLITVYLPERPLLPANATSLGVPEPPSPLQIPLSSIDTLNEVRATLTDNHEGYWLGAFCFRRPLKASEAKPNGKTDRLQLSERLSEWVELKTIFGEDAAEDRVIYVTHVQFNEHEARQHLVRFREILSGGSHDPTSLGIDAGISVHDAIRHKEEWIKESQPSSREPVTKQKGGKGQKKDQDKEQASKDVEASAKDAKENPFANWDGWTETPMSALIPEQARKLRPSGPCLRHIAMAQWNPPPQDLRLQGHHYYIHVVTLENDTIYITACTEGFYISNSTSSSFNPTPRPGSASFASVSLYDLLCAYSPLFLFNFAKLFQDPLSQRDFHSIVPITNCMQAFPWLARKHAHTADAARSQIAYLLTGALSLDTLDGTRDWNEELQSTRELPRSTLNERVLRDRFLSRVYAEFVAATARAVPRVAAGEVQAMNPMDKPGAQMFLCNNLFISKGVDGVDLYPHLGGDEAAYVAVGKDLAGIRILNTLDIPGLSLLGTAVVDWKGERWVAQTIVPGLFRKHEDPSEEDEKADEEASATAQDEAKKGEAEKKKKEPTPLEETAVVYGGVDGPEVIRSEPSMHKIFGKISNALRLAEHDIEDAEGEKHRLFTSVECKGLQGADGRKYALDLARLNPLDIEWLEQDIKGKSVNSDTEVGEYPHRLTVLRPELLELYWDSTFRQWARDELDKQEKETKEKEATARDEVKEKDVAAVAEQRKINPEEFKLSFNCDAFVEFKFGGAEDAPSEIKVLVNDESDPTVAAVRSASRHLREIAVPRLVSDAAAGLLQAMDGQALTTHLHLRGINLRYLGLVAHLCEPSQKERLDQSILGKADPGYQVYLDSLRYVCLQEMVVRGGKRVLREMLHECRLDEQANVVSHFLNCLLGATRNPQPRAVHHRSPLQLGSEDPEWTQLTPASLHSKIVEQVARRYRYALPSDFIEHTLQKRQTLRAICLKMGIQLHLRDYDFVGPSEAASPLVNGHAALEGAHAQNIASEESATDEHHNTESKTKKKKRKAAVKLNGALEAAANTTFTPQDVLNLVPVIKDSTPKSALPEEAMEAGRTCLARGERDIGIELIHEGITFAENIYGVVHPEVSRAYAQYASTVHQHASIMAIEAQQRRAKAQAENKEPEEPEISSLVSETLTFANALKLQRLAVTVAERTIGLDSQETLFQWINLSVMERVNRNSYEAMACQKRALELWDIIHGREHPESIQSLMQIAQTLQAINEPSQGMKVFQTAYDLTRKLFGTNSIHTGQAAHAMGESQTLAGDLKSAVSFAKEAYNIFEARLGKEDEQTRDSEQFLSALTAAAVRYAKAEKDALERQRALRARISNTTGPRGALRLTQRQQQAQVRASSASASAADAAPSGPASATVDPELSKRLSQLPVSEIVKYIQGGENSKTASSSSSSRKGKGRAKGSASSRLGR</sequence>
<proteinExistence type="inferred from homology"/>
<dbReference type="STRING" id="1037660.A0A066WI43"/>
<comment type="subcellular location">
    <subcellularLocation>
        <location evidence="2">Cytoplasm</location>
    </subcellularLocation>
</comment>
<feature type="compositionally biased region" description="Basic and acidic residues" evidence="3">
    <location>
        <begin position="219"/>
        <end position="241"/>
    </location>
</feature>
<feature type="compositionally biased region" description="Basic and acidic residues" evidence="3">
    <location>
        <begin position="1035"/>
        <end position="1044"/>
    </location>
</feature>
<accession>A0A066WI43</accession>
<dbReference type="CDD" id="cd15466">
    <property type="entry name" value="CLU-central"/>
    <property type="match status" value="1"/>
</dbReference>
<name>A0A066WI43_TILAU</name>
<dbReference type="GO" id="GO:0048312">
    <property type="term" value="P:intracellular distribution of mitochondria"/>
    <property type="evidence" value="ECO:0007669"/>
    <property type="project" value="TreeGrafter"/>
</dbReference>
<comment type="caution">
    <text evidence="5">The sequence shown here is derived from an EMBL/GenBank/DDBJ whole genome shotgun (WGS) entry which is preliminary data.</text>
</comment>
<dbReference type="PROSITE" id="PS51823">
    <property type="entry name" value="CLU"/>
    <property type="match status" value="1"/>
</dbReference>
<dbReference type="FunCoup" id="A0A066WI43">
    <property type="interactions" value="404"/>
</dbReference>
<evidence type="ECO:0000313" key="5">
    <source>
        <dbReference type="EMBL" id="KDN52203.1"/>
    </source>
</evidence>
<dbReference type="HOGENOM" id="CLU_003256_2_0_1"/>
<feature type="region of interest" description="Disordered" evidence="3">
    <location>
        <begin position="1029"/>
        <end position="1050"/>
    </location>
</feature>
<keyword evidence="1 2" id="KW-0963">Cytoplasm</keyword>
<evidence type="ECO:0000256" key="1">
    <source>
        <dbReference type="ARBA" id="ARBA00022490"/>
    </source>
</evidence>
<gene>
    <name evidence="2" type="primary">CLU1</name>
    <name evidence="2" type="synonym">TIF31</name>
    <name evidence="5" type="ORF">K437DRAFT_272738</name>
</gene>